<sequence length="95" mass="10891">MLHLSTNASAVVYGGTNLGFSGYPEFSEIEPVPPYSKDQWAWDSYKRDVEDYVQKAKDYTDDANSDISRINEAKEETIRKANDVVEEYNRNARGY</sequence>
<evidence type="ECO:0000313" key="1">
    <source>
        <dbReference type="EMBL" id="MDQ9128735.1"/>
    </source>
</evidence>
<accession>A0AAJ1YIB9</accession>
<dbReference type="RefSeq" id="WP_309048168.1">
    <property type="nucleotide sequence ID" value="NZ_JAVIGA010000026.1"/>
</dbReference>
<protein>
    <submittedName>
        <fullName evidence="1">Uncharacterized protein</fullName>
    </submittedName>
</protein>
<evidence type="ECO:0000313" key="2">
    <source>
        <dbReference type="Proteomes" id="UP001224622"/>
    </source>
</evidence>
<reference evidence="1" key="1">
    <citation type="submission" date="2023-08" db="EMBL/GenBank/DDBJ databases">
        <title>The Comparative Genomic Analysis of Yersiniaceae from Polar Regions.</title>
        <authorList>
            <person name="Goncharov A."/>
            <person name="Aslanov B."/>
            <person name="Kolodzhieva V."/>
            <person name="Azarov D."/>
            <person name="Mochov A."/>
            <person name="Lebedeva E."/>
        </authorList>
    </citation>
    <scope>NUCLEOTIDE SEQUENCE</scope>
    <source>
        <strain evidence="1">Vf</strain>
    </source>
</reference>
<organism evidence="1 2">
    <name type="scientific">Serratia fonticola</name>
    <dbReference type="NCBI Taxonomy" id="47917"/>
    <lineage>
        <taxon>Bacteria</taxon>
        <taxon>Pseudomonadati</taxon>
        <taxon>Pseudomonadota</taxon>
        <taxon>Gammaproteobacteria</taxon>
        <taxon>Enterobacterales</taxon>
        <taxon>Yersiniaceae</taxon>
        <taxon>Serratia</taxon>
    </lineage>
</organism>
<dbReference type="AlphaFoldDB" id="A0AAJ1YIB9"/>
<dbReference type="EMBL" id="JAVIGA010000026">
    <property type="protein sequence ID" value="MDQ9128735.1"/>
    <property type="molecule type" value="Genomic_DNA"/>
</dbReference>
<dbReference type="Proteomes" id="UP001224622">
    <property type="component" value="Unassembled WGS sequence"/>
</dbReference>
<comment type="caution">
    <text evidence="1">The sequence shown here is derived from an EMBL/GenBank/DDBJ whole genome shotgun (WGS) entry which is preliminary data.</text>
</comment>
<name>A0AAJ1YIB9_SERFO</name>
<proteinExistence type="predicted"/>
<gene>
    <name evidence="1" type="ORF">RDT67_20155</name>
</gene>